<dbReference type="EMBL" id="CP015029">
    <property type="protein sequence ID" value="QIM65739.1"/>
    <property type="molecule type" value="Genomic_DNA"/>
</dbReference>
<sequence>MTTMQIYLSTQPAAEVWGKNAILSVSDQGMTVHGEKNALTTIQKAARKIKNQGILNVSLAGDGWGLEECWAFHQGFVSVKNTGSIAFPALENQAEFDARLACSTFTRELINEPSETLTPEALAHKAAEFIVHQADKFAGKGKVSFEIVAREALKERGYSGIWAVGKGSANLPAMLQLDFNPTGNPDAPVLACLVGKGITFDTGGYSLKPSEGMSTMRTDMGGAALVTGALGMAIARGLKQRVKLYLCCAENMVSSRAFKLGDIITYRNGVTAEVLNTDAEGRLVLADGLIEADKQNPQFIVDCATLTGAAKIAVGNDYHSILSMDDNLVADLVAAAKAENEPFWRLPFEELHRSQIISSFADIANTSTVPVAAGASTATAFLSYFVKNYQQNWLHIDCSATFRKTASDLWAVGATGIGIKTLANLLTSK</sequence>
<dbReference type="InterPro" id="IPR011356">
    <property type="entry name" value="Leucine_aapep/pepB"/>
</dbReference>
<dbReference type="Gene3D" id="3.40.630.10">
    <property type="entry name" value="Zn peptidases"/>
    <property type="match status" value="1"/>
</dbReference>
<dbReference type="NCBIfam" id="NF003450">
    <property type="entry name" value="PRK05015.1"/>
    <property type="match status" value="1"/>
</dbReference>
<evidence type="ECO:0000313" key="10">
    <source>
        <dbReference type="EMBL" id="RPE95800.1"/>
    </source>
</evidence>
<dbReference type="EMBL" id="RKQT01000001">
    <property type="protein sequence ID" value="RPE95800.1"/>
    <property type="molecule type" value="Genomic_DNA"/>
</dbReference>
<evidence type="ECO:0000256" key="6">
    <source>
        <dbReference type="ARBA" id="ARBA00022801"/>
    </source>
</evidence>
<name>A0AAE6X8E7_9PAST</name>
<protein>
    <submittedName>
        <fullName evidence="9">Aminopeptidase PepB</fullName>
    </submittedName>
    <submittedName>
        <fullName evidence="10">PepB aminopeptidase</fullName>
    </submittedName>
</protein>
<evidence type="ECO:0000313" key="9">
    <source>
        <dbReference type="EMBL" id="QIM65739.1"/>
    </source>
</evidence>
<dbReference type="GO" id="GO:0030145">
    <property type="term" value="F:manganese ion binding"/>
    <property type="evidence" value="ECO:0007669"/>
    <property type="project" value="InterPro"/>
</dbReference>
<keyword evidence="4" id="KW-0645">Protease</keyword>
<gene>
    <name evidence="9" type="ORF">A4G17_09895</name>
    <name evidence="10" type="ORF">EDC49_0176</name>
</gene>
<proteinExistence type="inferred from homology"/>
<evidence type="ECO:0000256" key="2">
    <source>
        <dbReference type="ARBA" id="ARBA00022438"/>
    </source>
</evidence>
<dbReference type="InterPro" id="IPR000819">
    <property type="entry name" value="Peptidase_M17_C"/>
</dbReference>
<evidence type="ECO:0000256" key="5">
    <source>
        <dbReference type="ARBA" id="ARBA00022723"/>
    </source>
</evidence>
<keyword evidence="2 9" id="KW-0031">Aminopeptidase</keyword>
<evidence type="ECO:0000313" key="12">
    <source>
        <dbReference type="Proteomes" id="UP000502287"/>
    </source>
</evidence>
<dbReference type="RefSeq" id="WP_123955735.1">
    <property type="nucleotide sequence ID" value="NZ_CP015029.1"/>
</dbReference>
<evidence type="ECO:0000256" key="1">
    <source>
        <dbReference type="ARBA" id="ARBA00009528"/>
    </source>
</evidence>
<accession>A0AAE6X8E7</accession>
<dbReference type="Pfam" id="PF12404">
    <property type="entry name" value="DUF3663"/>
    <property type="match status" value="1"/>
</dbReference>
<dbReference type="Pfam" id="PF00883">
    <property type="entry name" value="Peptidase_M17"/>
    <property type="match status" value="1"/>
</dbReference>
<dbReference type="Proteomes" id="UP000276901">
    <property type="component" value="Unassembled WGS sequence"/>
</dbReference>
<dbReference type="GO" id="GO:0006508">
    <property type="term" value="P:proteolysis"/>
    <property type="evidence" value="ECO:0007669"/>
    <property type="project" value="UniProtKB-KW"/>
</dbReference>
<dbReference type="AlphaFoldDB" id="A0AAE6X8E7"/>
<dbReference type="Proteomes" id="UP000502287">
    <property type="component" value="Chromosome"/>
</dbReference>
<evidence type="ECO:0000256" key="4">
    <source>
        <dbReference type="ARBA" id="ARBA00022670"/>
    </source>
</evidence>
<evidence type="ECO:0000256" key="3">
    <source>
        <dbReference type="ARBA" id="ARBA00022490"/>
    </source>
</evidence>
<organism evidence="9 12">
    <name type="scientific">Frederiksenia canicola</name>
    <dbReference type="NCBI Taxonomy" id="123824"/>
    <lineage>
        <taxon>Bacteria</taxon>
        <taxon>Pseudomonadati</taxon>
        <taxon>Pseudomonadota</taxon>
        <taxon>Gammaproteobacteria</taxon>
        <taxon>Pasteurellales</taxon>
        <taxon>Pasteurellaceae</taxon>
        <taxon>Frederiksenia</taxon>
    </lineage>
</organism>
<dbReference type="CDD" id="cd00433">
    <property type="entry name" value="Peptidase_M17"/>
    <property type="match status" value="1"/>
</dbReference>
<keyword evidence="3" id="KW-0963">Cytoplasm</keyword>
<keyword evidence="7" id="KW-0464">Manganese</keyword>
<evidence type="ECO:0000259" key="8">
    <source>
        <dbReference type="PROSITE" id="PS00631"/>
    </source>
</evidence>
<dbReference type="GO" id="GO:0070006">
    <property type="term" value="F:metalloaminopeptidase activity"/>
    <property type="evidence" value="ECO:0007669"/>
    <property type="project" value="InterPro"/>
</dbReference>
<keyword evidence="5" id="KW-0479">Metal-binding</keyword>
<dbReference type="PANTHER" id="PTHR11963:SF20">
    <property type="entry name" value="PEPTIDASE B"/>
    <property type="match status" value="1"/>
</dbReference>
<keyword evidence="6" id="KW-0378">Hydrolase</keyword>
<dbReference type="KEGG" id="fcl:A4G17_09895"/>
<dbReference type="InterPro" id="IPR008330">
    <property type="entry name" value="Pept_M17_PepB"/>
</dbReference>
<dbReference type="InterPro" id="IPR047620">
    <property type="entry name" value="M17_PepB-like_N"/>
</dbReference>
<comment type="similarity">
    <text evidence="1">Belongs to the peptidase M17 family.</text>
</comment>
<dbReference type="PIRSF" id="PIRSF036388">
    <property type="entry name" value="Ctsl_amnpptdse_B"/>
    <property type="match status" value="1"/>
</dbReference>
<dbReference type="PROSITE" id="PS00631">
    <property type="entry name" value="CYTOSOL_AP"/>
    <property type="match status" value="1"/>
</dbReference>
<evidence type="ECO:0000256" key="7">
    <source>
        <dbReference type="ARBA" id="ARBA00023211"/>
    </source>
</evidence>
<dbReference type="PRINTS" id="PR00481">
    <property type="entry name" value="LAMNOPPTDASE"/>
</dbReference>
<keyword evidence="11" id="KW-1185">Reference proteome</keyword>
<dbReference type="GO" id="GO:0005737">
    <property type="term" value="C:cytoplasm"/>
    <property type="evidence" value="ECO:0007669"/>
    <property type="project" value="InterPro"/>
</dbReference>
<reference evidence="10 11" key="2">
    <citation type="submission" date="2018-11" db="EMBL/GenBank/DDBJ databases">
        <title>Genomic Encyclopedia of Type Strains, Phase IV (KMG-IV): sequencing the most valuable type-strain genomes for metagenomic binning, comparative biology and taxonomic classification.</title>
        <authorList>
            <person name="Goeker M."/>
        </authorList>
    </citation>
    <scope>NUCLEOTIDE SEQUENCE [LARGE SCALE GENOMIC DNA]</scope>
    <source>
        <strain evidence="10 11">DSM 25797</strain>
    </source>
</reference>
<feature type="domain" description="Cytosol aminopeptidase" evidence="8">
    <location>
        <begin position="276"/>
        <end position="283"/>
    </location>
</feature>
<evidence type="ECO:0000313" key="11">
    <source>
        <dbReference type="Proteomes" id="UP000276901"/>
    </source>
</evidence>
<reference evidence="9 12" key="1">
    <citation type="submission" date="2016-03" db="EMBL/GenBank/DDBJ databases">
        <authorList>
            <person name="Hansen M.J."/>
            <person name="Bojesen A.M."/>
            <person name="Planet P."/>
        </authorList>
    </citation>
    <scope>NUCLEOTIDE SEQUENCE [LARGE SCALE GENOMIC DNA]</scope>
    <source>
        <strain evidence="9 12">HPA 21</strain>
    </source>
</reference>
<dbReference type="PANTHER" id="PTHR11963">
    <property type="entry name" value="LEUCINE AMINOPEPTIDASE-RELATED"/>
    <property type="match status" value="1"/>
</dbReference>
<dbReference type="SUPFAM" id="SSF53187">
    <property type="entry name" value="Zn-dependent exopeptidases"/>
    <property type="match status" value="1"/>
</dbReference>